<dbReference type="Proteomes" id="UP000298416">
    <property type="component" value="Unassembled WGS sequence"/>
</dbReference>
<gene>
    <name evidence="2" type="ORF">SASPL_101436</name>
</gene>
<evidence type="ECO:0000313" key="3">
    <source>
        <dbReference type="Proteomes" id="UP000298416"/>
    </source>
</evidence>
<evidence type="ECO:0000256" key="1">
    <source>
        <dbReference type="SAM" id="MobiDB-lite"/>
    </source>
</evidence>
<dbReference type="EMBL" id="PNBA02000001">
    <property type="protein sequence ID" value="KAG6436535.1"/>
    <property type="molecule type" value="Genomic_DNA"/>
</dbReference>
<proteinExistence type="predicted"/>
<reference evidence="2" key="2">
    <citation type="submission" date="2020-08" db="EMBL/GenBank/DDBJ databases">
        <title>Plant Genome Project.</title>
        <authorList>
            <person name="Zhang R.-G."/>
        </authorList>
    </citation>
    <scope>NUCLEOTIDE SEQUENCE</scope>
    <source>
        <strain evidence="2">Huo1</strain>
        <tissue evidence="2">Leaf</tissue>
    </source>
</reference>
<feature type="region of interest" description="Disordered" evidence="1">
    <location>
        <begin position="1"/>
        <end position="32"/>
    </location>
</feature>
<evidence type="ECO:0000313" key="2">
    <source>
        <dbReference type="EMBL" id="KAG6436535.1"/>
    </source>
</evidence>
<reference evidence="2" key="1">
    <citation type="submission" date="2018-01" db="EMBL/GenBank/DDBJ databases">
        <authorList>
            <person name="Mao J.F."/>
        </authorList>
    </citation>
    <scope>NUCLEOTIDE SEQUENCE</scope>
    <source>
        <strain evidence="2">Huo1</strain>
        <tissue evidence="2">Leaf</tissue>
    </source>
</reference>
<name>A0A8X8YUT7_SALSN</name>
<comment type="caution">
    <text evidence="2">The sequence shown here is derived from an EMBL/GenBank/DDBJ whole genome shotgun (WGS) entry which is preliminary data.</text>
</comment>
<dbReference type="AlphaFoldDB" id="A0A8X8YUT7"/>
<protein>
    <submittedName>
        <fullName evidence="2">Uncharacterized protein</fullName>
    </submittedName>
</protein>
<feature type="compositionally biased region" description="Basic and acidic residues" evidence="1">
    <location>
        <begin position="1"/>
        <end position="15"/>
    </location>
</feature>
<accession>A0A8X8YUT7</accession>
<organism evidence="2">
    <name type="scientific">Salvia splendens</name>
    <name type="common">Scarlet sage</name>
    <dbReference type="NCBI Taxonomy" id="180675"/>
    <lineage>
        <taxon>Eukaryota</taxon>
        <taxon>Viridiplantae</taxon>
        <taxon>Streptophyta</taxon>
        <taxon>Embryophyta</taxon>
        <taxon>Tracheophyta</taxon>
        <taxon>Spermatophyta</taxon>
        <taxon>Magnoliopsida</taxon>
        <taxon>eudicotyledons</taxon>
        <taxon>Gunneridae</taxon>
        <taxon>Pentapetalae</taxon>
        <taxon>asterids</taxon>
        <taxon>lamiids</taxon>
        <taxon>Lamiales</taxon>
        <taxon>Lamiaceae</taxon>
        <taxon>Nepetoideae</taxon>
        <taxon>Mentheae</taxon>
        <taxon>Salviinae</taxon>
        <taxon>Salvia</taxon>
        <taxon>Salvia subgen. Calosphace</taxon>
        <taxon>core Calosphace</taxon>
    </lineage>
</organism>
<keyword evidence="3" id="KW-1185">Reference proteome</keyword>
<sequence>MQAEDARTPRQELRRIPTPMCRPPPPPRKKRVQHRILPPKEGYFQPPDLELFFSVDYGRLRGAAVD</sequence>